<keyword evidence="2" id="KW-0472">Membrane</keyword>
<dbReference type="OrthoDB" id="2354757at2759"/>
<reference evidence="3 4" key="1">
    <citation type="submission" date="2017-08" db="EMBL/GenBank/DDBJ databases">
        <title>Harnessing the power of phylogenomics to disentangle the directionality and signatures of interkingdom host jumping in the parasitic fungal genus Tolypocladium.</title>
        <authorList>
            <person name="Quandt C.A."/>
            <person name="Patterson W."/>
            <person name="Spatafora J.W."/>
        </authorList>
    </citation>
    <scope>NUCLEOTIDE SEQUENCE [LARGE SCALE GENOMIC DNA]</scope>
    <source>
        <strain evidence="3 4">CBS 113982</strain>
    </source>
</reference>
<evidence type="ECO:0000256" key="2">
    <source>
        <dbReference type="SAM" id="Phobius"/>
    </source>
</evidence>
<comment type="caution">
    <text evidence="3">The sequence shown here is derived from an EMBL/GenBank/DDBJ whole genome shotgun (WGS) entry which is preliminary data.</text>
</comment>
<keyword evidence="2" id="KW-0812">Transmembrane</keyword>
<accession>A0A2K3Q4S0</accession>
<feature type="transmembrane region" description="Helical" evidence="2">
    <location>
        <begin position="178"/>
        <end position="201"/>
    </location>
</feature>
<sequence length="228" mass="24266">MGVGTFIHHIGSALLLLATVMLLVVDVTAPVVGSLAIMRVNLGSGVPGSQVTFGTLGWCHRGLRGGDQCSPRHIGYNPAQVMTRIDGTHFTTAAENTTAGLTRAMVLHPMATALCFIAFVLCLATGIVGSLLATFSSLLAFVFTIIAMICDFVSFSIIRHDINSNGRRGSRAEWGPAIWLMVVAAIFTLSASVIVFITCCAGRSKKSRGSRSKEGWNDLAPPPQQHPW</sequence>
<keyword evidence="2" id="KW-1133">Transmembrane helix</keyword>
<feature type="transmembrane region" description="Helical" evidence="2">
    <location>
        <begin position="138"/>
        <end position="158"/>
    </location>
</feature>
<feature type="transmembrane region" description="Helical" evidence="2">
    <location>
        <begin position="110"/>
        <end position="131"/>
    </location>
</feature>
<dbReference type="GO" id="GO:0032153">
    <property type="term" value="C:cell division site"/>
    <property type="evidence" value="ECO:0007669"/>
    <property type="project" value="TreeGrafter"/>
</dbReference>
<dbReference type="InterPro" id="IPR009571">
    <property type="entry name" value="SUR7/Rim9-like_fungi"/>
</dbReference>
<dbReference type="InterPro" id="IPR051380">
    <property type="entry name" value="pH-response_reg_palI/RIM9"/>
</dbReference>
<gene>
    <name evidence="3" type="ORF">TCAP_07094</name>
</gene>
<feature type="region of interest" description="Disordered" evidence="1">
    <location>
        <begin position="205"/>
        <end position="228"/>
    </location>
</feature>
<evidence type="ECO:0000256" key="1">
    <source>
        <dbReference type="SAM" id="MobiDB-lite"/>
    </source>
</evidence>
<dbReference type="EMBL" id="NRSZ01001186">
    <property type="protein sequence ID" value="PNY22580.1"/>
    <property type="molecule type" value="Genomic_DNA"/>
</dbReference>
<evidence type="ECO:0000313" key="4">
    <source>
        <dbReference type="Proteomes" id="UP000236621"/>
    </source>
</evidence>
<feature type="transmembrane region" description="Helical" evidence="2">
    <location>
        <begin position="12"/>
        <end position="37"/>
    </location>
</feature>
<dbReference type="STRING" id="45235.A0A2K3Q4S0"/>
<dbReference type="PANTHER" id="PTHR28013:SF7">
    <property type="entry name" value="PALI-DOMAIN-CONTAINING PROTEIN"/>
    <property type="match status" value="1"/>
</dbReference>
<dbReference type="Pfam" id="PF06687">
    <property type="entry name" value="SUR7"/>
    <property type="match status" value="1"/>
</dbReference>
<dbReference type="AlphaFoldDB" id="A0A2K3Q4S0"/>
<dbReference type="GO" id="GO:0035838">
    <property type="term" value="C:growing cell tip"/>
    <property type="evidence" value="ECO:0007669"/>
    <property type="project" value="TreeGrafter"/>
</dbReference>
<organism evidence="3 4">
    <name type="scientific">Tolypocladium capitatum</name>
    <dbReference type="NCBI Taxonomy" id="45235"/>
    <lineage>
        <taxon>Eukaryota</taxon>
        <taxon>Fungi</taxon>
        <taxon>Dikarya</taxon>
        <taxon>Ascomycota</taxon>
        <taxon>Pezizomycotina</taxon>
        <taxon>Sordariomycetes</taxon>
        <taxon>Hypocreomycetidae</taxon>
        <taxon>Hypocreales</taxon>
        <taxon>Ophiocordycipitaceae</taxon>
        <taxon>Tolypocladium</taxon>
    </lineage>
</organism>
<dbReference type="Proteomes" id="UP000236621">
    <property type="component" value="Unassembled WGS sequence"/>
</dbReference>
<dbReference type="GO" id="GO:0005886">
    <property type="term" value="C:plasma membrane"/>
    <property type="evidence" value="ECO:0007669"/>
    <property type="project" value="InterPro"/>
</dbReference>
<keyword evidence="4" id="KW-1185">Reference proteome</keyword>
<evidence type="ECO:0008006" key="5">
    <source>
        <dbReference type="Google" id="ProtNLM"/>
    </source>
</evidence>
<proteinExistence type="predicted"/>
<protein>
    <recommendedName>
        <fullName evidence="5">Pali-domain-containing protein</fullName>
    </recommendedName>
</protein>
<dbReference type="Gene3D" id="1.20.140.150">
    <property type="match status" value="1"/>
</dbReference>
<name>A0A2K3Q4S0_9HYPO</name>
<dbReference type="PANTHER" id="PTHR28013">
    <property type="entry name" value="PROTEIN DCV1-RELATED"/>
    <property type="match status" value="1"/>
</dbReference>
<evidence type="ECO:0000313" key="3">
    <source>
        <dbReference type="EMBL" id="PNY22580.1"/>
    </source>
</evidence>